<evidence type="ECO:0000313" key="2">
    <source>
        <dbReference type="Proteomes" id="UP001283361"/>
    </source>
</evidence>
<dbReference type="Proteomes" id="UP001283361">
    <property type="component" value="Unassembled WGS sequence"/>
</dbReference>
<keyword evidence="2" id="KW-1185">Reference proteome</keyword>
<protein>
    <submittedName>
        <fullName evidence="1">Uncharacterized protein</fullName>
    </submittedName>
</protein>
<organism evidence="1 2">
    <name type="scientific">Elysia crispata</name>
    <name type="common">lettuce slug</name>
    <dbReference type="NCBI Taxonomy" id="231223"/>
    <lineage>
        <taxon>Eukaryota</taxon>
        <taxon>Metazoa</taxon>
        <taxon>Spiralia</taxon>
        <taxon>Lophotrochozoa</taxon>
        <taxon>Mollusca</taxon>
        <taxon>Gastropoda</taxon>
        <taxon>Heterobranchia</taxon>
        <taxon>Euthyneura</taxon>
        <taxon>Panpulmonata</taxon>
        <taxon>Sacoglossa</taxon>
        <taxon>Placobranchoidea</taxon>
        <taxon>Plakobranchidae</taxon>
        <taxon>Elysia</taxon>
    </lineage>
</organism>
<sequence>MKLDFKNQSPILSLVGEKRLAAADDNSVYRATCSCYCPRQADLMSSTQAPMSDAFAHVCHLHQSHRQLCLEPACH</sequence>
<accession>A0AAE1DXA3</accession>
<dbReference type="EMBL" id="JAWDGP010002014">
    <property type="protein sequence ID" value="KAK3786107.1"/>
    <property type="molecule type" value="Genomic_DNA"/>
</dbReference>
<comment type="caution">
    <text evidence="1">The sequence shown here is derived from an EMBL/GenBank/DDBJ whole genome shotgun (WGS) entry which is preliminary data.</text>
</comment>
<evidence type="ECO:0000313" key="1">
    <source>
        <dbReference type="EMBL" id="KAK3786107.1"/>
    </source>
</evidence>
<reference evidence="1" key="1">
    <citation type="journal article" date="2023" name="G3 (Bethesda)">
        <title>A reference genome for the long-term kleptoplast-retaining sea slug Elysia crispata morphotype clarki.</title>
        <authorList>
            <person name="Eastman K.E."/>
            <person name="Pendleton A.L."/>
            <person name="Shaikh M.A."/>
            <person name="Suttiyut T."/>
            <person name="Ogas R."/>
            <person name="Tomko P."/>
            <person name="Gavelis G."/>
            <person name="Widhalm J.R."/>
            <person name="Wisecaver J.H."/>
        </authorList>
    </citation>
    <scope>NUCLEOTIDE SEQUENCE</scope>
    <source>
        <strain evidence="1">ECLA1</strain>
    </source>
</reference>
<proteinExistence type="predicted"/>
<dbReference type="AlphaFoldDB" id="A0AAE1DXA3"/>
<gene>
    <name evidence="1" type="ORF">RRG08_045493</name>
</gene>
<name>A0AAE1DXA3_9GAST</name>